<evidence type="ECO:0000313" key="2">
    <source>
        <dbReference type="Proteomes" id="UP000235881"/>
    </source>
</evidence>
<gene>
    <name evidence="1" type="ORF">CXK95_05360</name>
</gene>
<protein>
    <submittedName>
        <fullName evidence="1">Uncharacterized protein</fullName>
    </submittedName>
</protein>
<dbReference type="Proteomes" id="UP000235881">
    <property type="component" value="Unassembled WGS sequence"/>
</dbReference>
<reference evidence="1 2" key="1">
    <citation type="submission" date="2018-01" db="EMBL/GenBank/DDBJ databases">
        <title>Denitrification phenotypes of diverse strains of Pseudomonas stutzeri.</title>
        <authorList>
            <person name="Milligan D.A."/>
            <person name="Bergaust L."/>
            <person name="Bakken L.R."/>
            <person name="Frostegard A."/>
        </authorList>
    </citation>
    <scope>NUCLEOTIDE SEQUENCE [LARGE SCALE GENOMIC DNA]</scope>
    <source>
        <strain evidence="1 2">DSM 50238</strain>
    </source>
</reference>
<proteinExistence type="predicted"/>
<dbReference type="EMBL" id="POUK01000002">
    <property type="protein sequence ID" value="PNF77696.1"/>
    <property type="molecule type" value="Genomic_DNA"/>
</dbReference>
<name>A0A8E2U295_9GAMM</name>
<accession>A0A8E2U295</accession>
<comment type="caution">
    <text evidence="1">The sequence shown here is derived from an EMBL/GenBank/DDBJ whole genome shotgun (WGS) entry which is preliminary data.</text>
</comment>
<dbReference type="AlphaFoldDB" id="A0A8E2U295"/>
<evidence type="ECO:0000313" key="1">
    <source>
        <dbReference type="EMBL" id="PNF77696.1"/>
    </source>
</evidence>
<organism evidence="1 2">
    <name type="scientific">Stutzerimonas degradans</name>
    <dbReference type="NCBI Taxonomy" id="2968968"/>
    <lineage>
        <taxon>Bacteria</taxon>
        <taxon>Pseudomonadati</taxon>
        <taxon>Pseudomonadota</taxon>
        <taxon>Gammaproteobacteria</taxon>
        <taxon>Pseudomonadales</taxon>
        <taxon>Pseudomonadaceae</taxon>
        <taxon>Stutzerimonas</taxon>
    </lineage>
</organism>
<sequence length="135" mass="15062">MLRRLTQALEEAERNAVAGETGNAELEVRGLTPAEFELIRAYLQRDAQWLSGWHAAAEEQELLARQAQRPSLRSVSRGRHGGHGKHVPLSLQQSMSCALCSSEVHWPDGPGPAICPVCGSQLLRARQRLFSYRRH</sequence>
<keyword evidence="2" id="KW-1185">Reference proteome</keyword>